<organism evidence="7 8">
    <name type="scientific">Piloderma croceum (strain F 1598)</name>
    <dbReference type="NCBI Taxonomy" id="765440"/>
    <lineage>
        <taxon>Eukaryota</taxon>
        <taxon>Fungi</taxon>
        <taxon>Dikarya</taxon>
        <taxon>Basidiomycota</taxon>
        <taxon>Agaricomycotina</taxon>
        <taxon>Agaricomycetes</taxon>
        <taxon>Agaricomycetidae</taxon>
        <taxon>Atheliales</taxon>
        <taxon>Atheliaceae</taxon>
        <taxon>Piloderma</taxon>
    </lineage>
</organism>
<keyword evidence="8" id="KW-1185">Reference proteome</keyword>
<reference evidence="7 8" key="1">
    <citation type="submission" date="2014-04" db="EMBL/GenBank/DDBJ databases">
        <authorList>
            <consortium name="DOE Joint Genome Institute"/>
            <person name="Kuo A."/>
            <person name="Tarkka M."/>
            <person name="Buscot F."/>
            <person name="Kohler A."/>
            <person name="Nagy L.G."/>
            <person name="Floudas D."/>
            <person name="Copeland A."/>
            <person name="Barry K.W."/>
            <person name="Cichocki N."/>
            <person name="Veneault-Fourrey C."/>
            <person name="LaButti K."/>
            <person name="Lindquist E.A."/>
            <person name="Lipzen A."/>
            <person name="Lundell T."/>
            <person name="Morin E."/>
            <person name="Murat C."/>
            <person name="Sun H."/>
            <person name="Tunlid A."/>
            <person name="Henrissat B."/>
            <person name="Grigoriev I.V."/>
            <person name="Hibbett D.S."/>
            <person name="Martin F."/>
            <person name="Nordberg H.P."/>
            <person name="Cantor M.N."/>
            <person name="Hua S.X."/>
        </authorList>
    </citation>
    <scope>NUCLEOTIDE SEQUENCE [LARGE SCALE GENOMIC DNA]</scope>
    <source>
        <strain evidence="7 8">F 1598</strain>
    </source>
</reference>
<keyword evidence="5" id="KW-0227">DNA damage</keyword>
<name>A0A0C3BL41_PILCF</name>
<evidence type="ECO:0000256" key="1">
    <source>
        <dbReference type="ARBA" id="ARBA00005434"/>
    </source>
</evidence>
<dbReference type="InterPro" id="IPR015943">
    <property type="entry name" value="WD40/YVTN_repeat-like_dom_sf"/>
</dbReference>
<dbReference type="OrthoDB" id="9890280at2759"/>
<evidence type="ECO:0000256" key="3">
    <source>
        <dbReference type="ARBA" id="ARBA00022574"/>
    </source>
</evidence>
<comment type="similarity">
    <text evidence="1 5">Belongs to the WD repeat DDB2/WDR76 family.</text>
</comment>
<accession>A0A0C3BL41</accession>
<dbReference type="AlphaFoldDB" id="A0A0C3BL41"/>
<gene>
    <name evidence="7" type="ORF">PILCRDRAFT_815601</name>
</gene>
<dbReference type="InterPro" id="IPR050853">
    <property type="entry name" value="WD_repeat_DNA-damage-binding"/>
</dbReference>
<dbReference type="InParanoid" id="A0A0C3BL41"/>
<sequence>MPQLSEYELEREANIARNRALLQELELKEAVSSLGIPKPAPAKAKSNAKPVQPAKKVKRERDEDTGPRRTSARLKTAPLIDPNESPGSKRKREAEEEERRVIAAEEALKAEERTRAAKRPRHQDLVLAILVEDAEPEDLSSLTAALDVVAQPKRVGIIESKPASQEAKEVKALRDKLQELKVVARAKVTQNRIYSAAYHPEITKDLIFFGDKNGQLGIWDARAPPDEVTDEDGDVSTPTDEQERGKYWRLQAHWPADPKSSISAVKLDPIDSHSVYTSAYDCTIRSLSFETSTSREIYHSSDTLISSIDLPPSGHEMWISDTIGGLTHIDLREGNGKRPRWYELSEQKIGCVSINPREPHFLLTASNNRVLKLWDARKLQSIPVESLSTAFTKDTSTPVEFDAETVNKFLDSKKGEGCLRGEWTHGKSVSSAYWDPRGKSIVSTCYDDTLRCAFCAMCILALWDLDTAKFNSSPSAPLPKPFSQIRHNCQTGKWLTILRAQWTTNPDTYPHFTIGNMEHSLDIYSCKGDVIAKLADKTKISAVQAVTCSHPNIVERAVSGNASGRCVLWAPADA</sequence>
<dbReference type="SUPFAM" id="SSF50978">
    <property type="entry name" value="WD40 repeat-like"/>
    <property type="match status" value="1"/>
</dbReference>
<dbReference type="InterPro" id="IPR001680">
    <property type="entry name" value="WD40_rpt"/>
</dbReference>
<feature type="compositionally biased region" description="Low complexity" evidence="6">
    <location>
        <begin position="41"/>
        <end position="50"/>
    </location>
</feature>
<feature type="region of interest" description="Disordered" evidence="6">
    <location>
        <begin position="36"/>
        <end position="100"/>
    </location>
</feature>
<evidence type="ECO:0000313" key="8">
    <source>
        <dbReference type="Proteomes" id="UP000054166"/>
    </source>
</evidence>
<dbReference type="HOGENOM" id="CLU_017019_1_0_1"/>
<keyword evidence="5" id="KW-0238">DNA-binding</keyword>
<dbReference type="Pfam" id="PF00400">
    <property type="entry name" value="WD40"/>
    <property type="match status" value="2"/>
</dbReference>
<dbReference type="EMBL" id="KN832980">
    <property type="protein sequence ID" value="KIM87143.1"/>
    <property type="molecule type" value="Genomic_DNA"/>
</dbReference>
<evidence type="ECO:0000256" key="4">
    <source>
        <dbReference type="ARBA" id="ARBA00022737"/>
    </source>
</evidence>
<dbReference type="Gene3D" id="2.130.10.10">
    <property type="entry name" value="YVTN repeat-like/Quinoprotein amine dehydrogenase"/>
    <property type="match status" value="1"/>
</dbReference>
<evidence type="ECO:0000256" key="5">
    <source>
        <dbReference type="RuleBase" id="RU365004"/>
    </source>
</evidence>
<comment type="function">
    <text evidence="5">DNA-binding protein that binds to both single- and double-stranded DNA. Binds preferentially to UV-damaged DNA. May be involved in DNA-metabolic processes.</text>
</comment>
<dbReference type="GO" id="GO:0006974">
    <property type="term" value="P:DNA damage response"/>
    <property type="evidence" value="ECO:0007669"/>
    <property type="project" value="UniProtKB-KW"/>
</dbReference>
<dbReference type="GO" id="GO:0005634">
    <property type="term" value="C:nucleus"/>
    <property type="evidence" value="ECO:0007669"/>
    <property type="project" value="TreeGrafter"/>
</dbReference>
<dbReference type="InterPro" id="IPR036322">
    <property type="entry name" value="WD40_repeat_dom_sf"/>
</dbReference>
<proteinExistence type="inferred from homology"/>
<dbReference type="PANTHER" id="PTHR14773:SF0">
    <property type="entry name" value="WD REPEAT-CONTAINING PROTEIN 76"/>
    <property type="match status" value="1"/>
</dbReference>
<protein>
    <recommendedName>
        <fullName evidence="2 5">DNA damage-binding protein CMR1</fullName>
    </recommendedName>
</protein>
<dbReference type="GO" id="GO:2000001">
    <property type="term" value="P:regulation of DNA damage checkpoint"/>
    <property type="evidence" value="ECO:0007669"/>
    <property type="project" value="TreeGrafter"/>
</dbReference>
<evidence type="ECO:0000256" key="6">
    <source>
        <dbReference type="SAM" id="MobiDB-lite"/>
    </source>
</evidence>
<dbReference type="SMART" id="SM00320">
    <property type="entry name" value="WD40"/>
    <property type="match status" value="4"/>
</dbReference>
<dbReference type="Proteomes" id="UP000054166">
    <property type="component" value="Unassembled WGS sequence"/>
</dbReference>
<keyword evidence="4" id="KW-0677">Repeat</keyword>
<evidence type="ECO:0000256" key="2">
    <source>
        <dbReference type="ARBA" id="ARBA00021132"/>
    </source>
</evidence>
<keyword evidence="3 5" id="KW-0853">WD repeat</keyword>
<reference evidence="8" key="2">
    <citation type="submission" date="2015-01" db="EMBL/GenBank/DDBJ databases">
        <title>Evolutionary Origins and Diversification of the Mycorrhizal Mutualists.</title>
        <authorList>
            <consortium name="DOE Joint Genome Institute"/>
            <consortium name="Mycorrhizal Genomics Consortium"/>
            <person name="Kohler A."/>
            <person name="Kuo A."/>
            <person name="Nagy L.G."/>
            <person name="Floudas D."/>
            <person name="Copeland A."/>
            <person name="Barry K.W."/>
            <person name="Cichocki N."/>
            <person name="Veneault-Fourrey C."/>
            <person name="LaButti K."/>
            <person name="Lindquist E.A."/>
            <person name="Lipzen A."/>
            <person name="Lundell T."/>
            <person name="Morin E."/>
            <person name="Murat C."/>
            <person name="Riley R."/>
            <person name="Ohm R."/>
            <person name="Sun H."/>
            <person name="Tunlid A."/>
            <person name="Henrissat B."/>
            <person name="Grigoriev I.V."/>
            <person name="Hibbett D.S."/>
            <person name="Martin F."/>
        </authorList>
    </citation>
    <scope>NUCLEOTIDE SEQUENCE [LARGE SCALE GENOMIC DNA]</scope>
    <source>
        <strain evidence="8">F 1598</strain>
    </source>
</reference>
<evidence type="ECO:0000313" key="7">
    <source>
        <dbReference type="EMBL" id="KIM87143.1"/>
    </source>
</evidence>
<dbReference type="GO" id="GO:0003677">
    <property type="term" value="F:DNA binding"/>
    <property type="evidence" value="ECO:0007669"/>
    <property type="project" value="UniProtKB-UniRule"/>
</dbReference>
<dbReference type="PANTHER" id="PTHR14773">
    <property type="entry name" value="WD REPEAT-CONTAINING PROTEIN 76"/>
    <property type="match status" value="1"/>
</dbReference>
<dbReference type="STRING" id="765440.A0A0C3BL41"/>
<feature type="region of interest" description="Disordered" evidence="6">
    <location>
        <begin position="223"/>
        <end position="242"/>
    </location>
</feature>